<feature type="transmembrane region" description="Helical" evidence="1">
    <location>
        <begin position="58"/>
        <end position="78"/>
    </location>
</feature>
<proteinExistence type="predicted"/>
<sequence length="106" mass="11679">MCLLLLRLSLSNHTGIIILLISFFLAAFHSSTSSLLLLGGLIHPARVRSSLTRKPQKWIVISLIPLHFSSTADLLLLICEQWVRHFFAESSDHSADFGLPASGQSP</sequence>
<keyword evidence="1" id="KW-0472">Membrane</keyword>
<dbReference type="AlphaFoldDB" id="A0A8D8DQF0"/>
<dbReference type="EMBL" id="HBUE01172534">
    <property type="protein sequence ID" value="CAG6515851.1"/>
    <property type="molecule type" value="Transcribed_RNA"/>
</dbReference>
<evidence type="ECO:0000313" key="2">
    <source>
        <dbReference type="EMBL" id="CAG6515851.1"/>
    </source>
</evidence>
<accession>A0A8D8DQF0</accession>
<organism evidence="2">
    <name type="scientific">Culex pipiens</name>
    <name type="common">House mosquito</name>
    <dbReference type="NCBI Taxonomy" id="7175"/>
    <lineage>
        <taxon>Eukaryota</taxon>
        <taxon>Metazoa</taxon>
        <taxon>Ecdysozoa</taxon>
        <taxon>Arthropoda</taxon>
        <taxon>Hexapoda</taxon>
        <taxon>Insecta</taxon>
        <taxon>Pterygota</taxon>
        <taxon>Neoptera</taxon>
        <taxon>Endopterygota</taxon>
        <taxon>Diptera</taxon>
        <taxon>Nematocera</taxon>
        <taxon>Culicoidea</taxon>
        <taxon>Culicidae</taxon>
        <taxon>Culicinae</taxon>
        <taxon>Culicini</taxon>
        <taxon>Culex</taxon>
        <taxon>Culex</taxon>
    </lineage>
</organism>
<evidence type="ECO:0000256" key="1">
    <source>
        <dbReference type="SAM" id="Phobius"/>
    </source>
</evidence>
<protein>
    <submittedName>
        <fullName evidence="2">(northern house mosquito) hypothetical protein</fullName>
    </submittedName>
</protein>
<name>A0A8D8DQF0_CULPI</name>
<keyword evidence="1" id="KW-1133">Transmembrane helix</keyword>
<keyword evidence="1" id="KW-0812">Transmembrane</keyword>
<feature type="transmembrane region" description="Helical" evidence="1">
    <location>
        <begin position="16"/>
        <end position="38"/>
    </location>
</feature>
<reference evidence="2" key="1">
    <citation type="submission" date="2021-05" db="EMBL/GenBank/DDBJ databases">
        <authorList>
            <person name="Alioto T."/>
            <person name="Alioto T."/>
            <person name="Gomez Garrido J."/>
        </authorList>
    </citation>
    <scope>NUCLEOTIDE SEQUENCE</scope>
</reference>
<dbReference type="EMBL" id="HBUE01277991">
    <property type="protein sequence ID" value="CAG6567351.1"/>
    <property type="molecule type" value="Transcribed_RNA"/>
</dbReference>